<feature type="domain" description="N-acetyltransferase" evidence="3">
    <location>
        <begin position="10"/>
        <end position="160"/>
    </location>
</feature>
<dbReference type="GO" id="GO:0016747">
    <property type="term" value="F:acyltransferase activity, transferring groups other than amino-acyl groups"/>
    <property type="evidence" value="ECO:0007669"/>
    <property type="project" value="InterPro"/>
</dbReference>
<protein>
    <submittedName>
        <fullName evidence="4">GNAT family N-acetyltransferase</fullName>
    </submittedName>
</protein>
<dbReference type="InterPro" id="IPR000182">
    <property type="entry name" value="GNAT_dom"/>
</dbReference>
<dbReference type="SUPFAM" id="SSF55729">
    <property type="entry name" value="Acyl-CoA N-acyltransferases (Nat)"/>
    <property type="match status" value="1"/>
</dbReference>
<proteinExistence type="predicted"/>
<name>A0A6C0P5P3_9BACL</name>
<evidence type="ECO:0000256" key="2">
    <source>
        <dbReference type="ARBA" id="ARBA00023315"/>
    </source>
</evidence>
<evidence type="ECO:0000313" key="4">
    <source>
        <dbReference type="EMBL" id="QHW33838.1"/>
    </source>
</evidence>
<dbReference type="PROSITE" id="PS51186">
    <property type="entry name" value="GNAT"/>
    <property type="match status" value="1"/>
</dbReference>
<sequence>MRDPVKPFEIDIQPAEAQQIEFVHRIFSPENFTFPQHRRYEVQRKGEGVYLIAWHRGTPVGGFLVRWSGPQDTRVSSRVDVTNSAFLEGGLTIEAYRRKGVATAIIHEAERLAKEHGCIRIGMEVGSSDNPDAKRLYEKLGYADWGHGDFTISWAYKDAEGNSRIDSEVVTFMYKSL</sequence>
<dbReference type="AlphaFoldDB" id="A0A6C0P5P3"/>
<dbReference type="PANTHER" id="PTHR43420">
    <property type="entry name" value="ACETYLTRANSFERASE"/>
    <property type="match status" value="1"/>
</dbReference>
<keyword evidence="1 4" id="KW-0808">Transferase</keyword>
<accession>A0A6C0P5P3</accession>
<dbReference type="Gene3D" id="3.40.630.30">
    <property type="match status" value="1"/>
</dbReference>
<dbReference type="EMBL" id="CP048286">
    <property type="protein sequence ID" value="QHW33838.1"/>
    <property type="molecule type" value="Genomic_DNA"/>
</dbReference>
<dbReference type="InterPro" id="IPR016181">
    <property type="entry name" value="Acyl_CoA_acyltransferase"/>
</dbReference>
<organism evidence="4 5">
    <name type="scientific">Paenibacillus rhizovicinus</name>
    <dbReference type="NCBI Taxonomy" id="2704463"/>
    <lineage>
        <taxon>Bacteria</taxon>
        <taxon>Bacillati</taxon>
        <taxon>Bacillota</taxon>
        <taxon>Bacilli</taxon>
        <taxon>Bacillales</taxon>
        <taxon>Paenibacillaceae</taxon>
        <taxon>Paenibacillus</taxon>
    </lineage>
</organism>
<dbReference type="Pfam" id="PF00583">
    <property type="entry name" value="Acetyltransf_1"/>
    <property type="match status" value="1"/>
</dbReference>
<gene>
    <name evidence="4" type="ORF">GZH47_25600</name>
</gene>
<keyword evidence="2" id="KW-0012">Acyltransferase</keyword>
<dbReference type="Proteomes" id="UP000479114">
    <property type="component" value="Chromosome"/>
</dbReference>
<evidence type="ECO:0000259" key="3">
    <source>
        <dbReference type="PROSITE" id="PS51186"/>
    </source>
</evidence>
<dbReference type="KEGG" id="prz:GZH47_25600"/>
<dbReference type="InterPro" id="IPR050680">
    <property type="entry name" value="YpeA/RimI_acetyltransf"/>
</dbReference>
<dbReference type="CDD" id="cd04301">
    <property type="entry name" value="NAT_SF"/>
    <property type="match status" value="1"/>
</dbReference>
<evidence type="ECO:0000256" key="1">
    <source>
        <dbReference type="ARBA" id="ARBA00022679"/>
    </source>
</evidence>
<dbReference type="RefSeq" id="WP_162643835.1">
    <property type="nucleotide sequence ID" value="NZ_CP048286.1"/>
</dbReference>
<evidence type="ECO:0000313" key="5">
    <source>
        <dbReference type="Proteomes" id="UP000479114"/>
    </source>
</evidence>
<keyword evidence="5" id="KW-1185">Reference proteome</keyword>
<reference evidence="4 5" key="1">
    <citation type="submission" date="2020-02" db="EMBL/GenBank/DDBJ databases">
        <title>Paenibacillus sp. nov., isolated from rhizosphere soil of tomato.</title>
        <authorList>
            <person name="Weon H.-Y."/>
            <person name="Lee S.A."/>
        </authorList>
    </citation>
    <scope>NUCLEOTIDE SEQUENCE [LARGE SCALE GENOMIC DNA]</scope>
    <source>
        <strain evidence="4 5">14171R-81</strain>
    </source>
</reference>